<protein>
    <recommendedName>
        <fullName evidence="3">Nephrocystin 3-like N-terminal domain-containing protein</fullName>
    </recommendedName>
</protein>
<evidence type="ECO:0000259" key="3">
    <source>
        <dbReference type="Pfam" id="PF24883"/>
    </source>
</evidence>
<feature type="non-terminal residue" evidence="4">
    <location>
        <position position="532"/>
    </location>
</feature>
<sequence length="532" mass="55860">MSETTRTRGDNTAGNSECPTPIPSQPATPIGASGSQSSSRTRQFLTKAEKKIDKSANAFKRLVGLKEKGGAGGQEAGSGGGGTADAAAASAGLGTATPRSETGQELGATGFLVLGVAQEAIEDSPAAPPSTPGQLEDSVPLVTGEATESLTTTTTVSPTPGTPGLVGEEMGSDSIQGPTVSSPTPIGQAGEGAVVSSPLSASSKKTWAIVAGALKKTLSGAIPFIPDPFKGPAQVLLQIFNIFEKAKSNREEMENLKLRCNLLNESLAHAFERRQDRGSDELGESIGRLVKGIHDTLTELMANKSTGISAYVLVEDNAEALKEANQKIDQVLQCFWLENLIAGALVLSDVRQTVKDQEGWLAKFSVSVYRHFKNAALDKLKHVPGAAYDSQDLAKVDVCFEGTRTKLLAGIGRWMSDTAGKPIYVLDGIAGIGKSTVAKTVAQRAAAINSLGVSFFFSRDHADRQQASGFVHTIAYQLACCDPSYGKAIATAIDDAPESLHKIMAQQFSTFVADPLYAMLKKRTTPLIFCLS</sequence>
<dbReference type="AlphaFoldDB" id="A0A9W8JJV6"/>
<gene>
    <name evidence="4" type="ORF">H1R20_g4936</name>
</gene>
<feature type="domain" description="Nephrocystin 3-like N-terminal" evidence="3">
    <location>
        <begin position="412"/>
        <end position="516"/>
    </location>
</feature>
<dbReference type="OrthoDB" id="3269932at2759"/>
<accession>A0A9W8JJV6</accession>
<dbReference type="InterPro" id="IPR027417">
    <property type="entry name" value="P-loop_NTPase"/>
</dbReference>
<feature type="compositionally biased region" description="Low complexity" evidence="2">
    <location>
        <begin position="84"/>
        <end position="96"/>
    </location>
</feature>
<dbReference type="InterPro" id="IPR059179">
    <property type="entry name" value="MLKL-like_MCAfunc"/>
</dbReference>
<feature type="compositionally biased region" description="Low complexity" evidence="2">
    <location>
        <begin position="148"/>
        <end position="167"/>
    </location>
</feature>
<feature type="region of interest" description="Disordered" evidence="2">
    <location>
        <begin position="148"/>
        <end position="192"/>
    </location>
</feature>
<dbReference type="GO" id="GO:0007166">
    <property type="term" value="P:cell surface receptor signaling pathway"/>
    <property type="evidence" value="ECO:0007669"/>
    <property type="project" value="InterPro"/>
</dbReference>
<evidence type="ECO:0000256" key="1">
    <source>
        <dbReference type="ARBA" id="ARBA00022737"/>
    </source>
</evidence>
<dbReference type="Gene3D" id="1.20.930.20">
    <property type="entry name" value="Adaptor protein Cbl, N-terminal domain"/>
    <property type="match status" value="1"/>
</dbReference>
<dbReference type="CDD" id="cd21037">
    <property type="entry name" value="MLKL_NTD"/>
    <property type="match status" value="1"/>
</dbReference>
<dbReference type="InterPro" id="IPR036537">
    <property type="entry name" value="Adaptor_Cbl_N_dom_sf"/>
</dbReference>
<evidence type="ECO:0000313" key="4">
    <source>
        <dbReference type="EMBL" id="KAJ2932170.1"/>
    </source>
</evidence>
<feature type="compositionally biased region" description="Gly residues" evidence="2">
    <location>
        <begin position="70"/>
        <end position="83"/>
    </location>
</feature>
<dbReference type="InterPro" id="IPR056884">
    <property type="entry name" value="NPHP3-like_N"/>
</dbReference>
<feature type="compositionally biased region" description="Polar residues" evidence="2">
    <location>
        <begin position="173"/>
        <end position="185"/>
    </location>
</feature>
<dbReference type="Gene3D" id="3.40.50.300">
    <property type="entry name" value="P-loop containing nucleotide triphosphate hydrolases"/>
    <property type="match status" value="1"/>
</dbReference>
<feature type="compositionally biased region" description="Polar residues" evidence="2">
    <location>
        <begin position="33"/>
        <end position="44"/>
    </location>
</feature>
<proteinExistence type="predicted"/>
<dbReference type="PANTHER" id="PTHR10039:SF15">
    <property type="entry name" value="NACHT DOMAIN-CONTAINING PROTEIN"/>
    <property type="match status" value="1"/>
</dbReference>
<feature type="region of interest" description="Disordered" evidence="2">
    <location>
        <begin position="1"/>
        <end position="51"/>
    </location>
</feature>
<keyword evidence="5" id="KW-1185">Reference proteome</keyword>
<keyword evidence="1" id="KW-0677">Repeat</keyword>
<name>A0A9W8JJV6_9AGAR</name>
<organism evidence="4 5">
    <name type="scientific">Candolleomyces eurysporus</name>
    <dbReference type="NCBI Taxonomy" id="2828524"/>
    <lineage>
        <taxon>Eukaryota</taxon>
        <taxon>Fungi</taxon>
        <taxon>Dikarya</taxon>
        <taxon>Basidiomycota</taxon>
        <taxon>Agaricomycotina</taxon>
        <taxon>Agaricomycetes</taxon>
        <taxon>Agaricomycetidae</taxon>
        <taxon>Agaricales</taxon>
        <taxon>Agaricineae</taxon>
        <taxon>Psathyrellaceae</taxon>
        <taxon>Candolleomyces</taxon>
    </lineage>
</organism>
<dbReference type="Pfam" id="PF24883">
    <property type="entry name" value="NPHP3_N"/>
    <property type="match status" value="1"/>
</dbReference>
<evidence type="ECO:0000313" key="5">
    <source>
        <dbReference type="Proteomes" id="UP001140091"/>
    </source>
</evidence>
<reference evidence="4" key="1">
    <citation type="submission" date="2022-06" db="EMBL/GenBank/DDBJ databases">
        <title>Genome Sequence of Candolleomyces eurysporus.</title>
        <authorList>
            <person name="Buettner E."/>
        </authorList>
    </citation>
    <scope>NUCLEOTIDE SEQUENCE</scope>
    <source>
        <strain evidence="4">VTCC 930004</strain>
    </source>
</reference>
<dbReference type="Proteomes" id="UP001140091">
    <property type="component" value="Unassembled WGS sequence"/>
</dbReference>
<dbReference type="EMBL" id="JANBPK010000779">
    <property type="protein sequence ID" value="KAJ2932170.1"/>
    <property type="molecule type" value="Genomic_DNA"/>
</dbReference>
<feature type="region of interest" description="Disordered" evidence="2">
    <location>
        <begin position="68"/>
        <end position="103"/>
    </location>
</feature>
<comment type="caution">
    <text evidence="4">The sequence shown here is derived from an EMBL/GenBank/DDBJ whole genome shotgun (WGS) entry which is preliminary data.</text>
</comment>
<dbReference type="PANTHER" id="PTHR10039">
    <property type="entry name" value="AMELOGENIN"/>
    <property type="match status" value="1"/>
</dbReference>
<evidence type="ECO:0000256" key="2">
    <source>
        <dbReference type="SAM" id="MobiDB-lite"/>
    </source>
</evidence>